<feature type="region of interest" description="Disordered" evidence="1">
    <location>
        <begin position="1"/>
        <end position="26"/>
    </location>
</feature>
<keyword evidence="3" id="KW-1185">Reference proteome</keyword>
<evidence type="ECO:0000256" key="1">
    <source>
        <dbReference type="SAM" id="MobiDB-lite"/>
    </source>
</evidence>
<gene>
    <name evidence="2" type="ORF">BP6252_06972</name>
</gene>
<name>A0A3D8RG84_9HELO</name>
<feature type="region of interest" description="Disordered" evidence="1">
    <location>
        <begin position="202"/>
        <end position="234"/>
    </location>
</feature>
<protein>
    <submittedName>
        <fullName evidence="2">Uncharacterized protein</fullName>
    </submittedName>
</protein>
<evidence type="ECO:0000313" key="2">
    <source>
        <dbReference type="EMBL" id="RDW73065.1"/>
    </source>
</evidence>
<dbReference type="Proteomes" id="UP000256645">
    <property type="component" value="Unassembled WGS sequence"/>
</dbReference>
<dbReference type="AlphaFoldDB" id="A0A3D8RG84"/>
<dbReference type="OrthoDB" id="10278602at2759"/>
<organism evidence="2 3">
    <name type="scientific">Coleophoma cylindrospora</name>
    <dbReference type="NCBI Taxonomy" id="1849047"/>
    <lineage>
        <taxon>Eukaryota</taxon>
        <taxon>Fungi</taxon>
        <taxon>Dikarya</taxon>
        <taxon>Ascomycota</taxon>
        <taxon>Pezizomycotina</taxon>
        <taxon>Leotiomycetes</taxon>
        <taxon>Helotiales</taxon>
        <taxon>Dermateaceae</taxon>
        <taxon>Coleophoma</taxon>
    </lineage>
</organism>
<evidence type="ECO:0000313" key="3">
    <source>
        <dbReference type="Proteomes" id="UP000256645"/>
    </source>
</evidence>
<dbReference type="EMBL" id="PDLM01000007">
    <property type="protein sequence ID" value="RDW73065.1"/>
    <property type="molecule type" value="Genomic_DNA"/>
</dbReference>
<accession>A0A3D8RG84</accession>
<feature type="compositionally biased region" description="Polar residues" evidence="1">
    <location>
        <begin position="210"/>
        <end position="227"/>
    </location>
</feature>
<reference evidence="2 3" key="1">
    <citation type="journal article" date="2018" name="IMA Fungus">
        <title>IMA Genome-F 9: Draft genome sequence of Annulohypoxylon stygium, Aspergillus mulundensis, Berkeleyomyces basicola (syn. Thielaviopsis basicola), Ceratocystis smalleyi, two Cercospora beticola strains, Coleophoma cylindrospora, Fusarium fracticaudum, Phialophora cf. hyalina, and Morchella septimelata.</title>
        <authorList>
            <person name="Wingfield B.D."/>
            <person name="Bills G.F."/>
            <person name="Dong Y."/>
            <person name="Huang W."/>
            <person name="Nel W.J."/>
            <person name="Swalarsk-Parry B.S."/>
            <person name="Vaghefi N."/>
            <person name="Wilken P.M."/>
            <person name="An Z."/>
            <person name="de Beer Z.W."/>
            <person name="De Vos L."/>
            <person name="Chen L."/>
            <person name="Duong T.A."/>
            <person name="Gao Y."/>
            <person name="Hammerbacher A."/>
            <person name="Kikkert J.R."/>
            <person name="Li Y."/>
            <person name="Li H."/>
            <person name="Li K."/>
            <person name="Li Q."/>
            <person name="Liu X."/>
            <person name="Ma X."/>
            <person name="Naidoo K."/>
            <person name="Pethybridge S.J."/>
            <person name="Sun J."/>
            <person name="Steenkamp E.T."/>
            <person name="van der Nest M.A."/>
            <person name="van Wyk S."/>
            <person name="Wingfield M.J."/>
            <person name="Xiong C."/>
            <person name="Yue Q."/>
            <person name="Zhang X."/>
        </authorList>
    </citation>
    <scope>NUCLEOTIDE SEQUENCE [LARGE SCALE GENOMIC DNA]</scope>
    <source>
        <strain evidence="2 3">BP6252</strain>
    </source>
</reference>
<sequence length="234" mass="26906">METSPDTHSFRRRAHRSLEDSGGFPAFPSYTSSQDLTLGHQIRSKEHMDRIALACATRKLYRQLEKSIKVYEDLLKAYDADVAKIRRYADERTIEQLWFLKVEGRPDRGGLVEDGFSGTMVKMMETGSLLVECLCDVRRSTLDEYTRGTPKEQRQVEKSRRLYKQVGFAGDQILDLLHLSVKSEDYCKELVSEMQRLKALVDPKDKAPSCENTTVESSAPWYTTSTEDNPDDHW</sequence>
<comment type="caution">
    <text evidence="2">The sequence shown here is derived from an EMBL/GenBank/DDBJ whole genome shotgun (WGS) entry which is preliminary data.</text>
</comment>
<proteinExistence type="predicted"/>